<proteinExistence type="predicted"/>
<evidence type="ECO:0000313" key="2">
    <source>
        <dbReference type="Proteomes" id="UP001431449"/>
    </source>
</evidence>
<gene>
    <name evidence="1" type="ORF">M0G41_05205</name>
</gene>
<keyword evidence="2" id="KW-1185">Reference proteome</keyword>
<organism evidence="1 2">
    <name type="scientific">Pseudomarimonas salicorniae</name>
    <dbReference type="NCBI Taxonomy" id="2933270"/>
    <lineage>
        <taxon>Bacteria</taxon>
        <taxon>Pseudomonadati</taxon>
        <taxon>Pseudomonadota</taxon>
        <taxon>Gammaproteobacteria</taxon>
        <taxon>Lysobacterales</taxon>
        <taxon>Lysobacteraceae</taxon>
        <taxon>Pseudomarimonas</taxon>
    </lineage>
</organism>
<dbReference type="Proteomes" id="UP001431449">
    <property type="component" value="Unassembled WGS sequence"/>
</dbReference>
<name>A0ABT0GG86_9GAMM</name>
<protein>
    <submittedName>
        <fullName evidence="1">Uncharacterized protein</fullName>
    </submittedName>
</protein>
<reference evidence="1" key="1">
    <citation type="submission" date="2022-04" db="EMBL/GenBank/DDBJ databases">
        <title>Lysobacter sp. CAU 1642 isolated from sea sand.</title>
        <authorList>
            <person name="Kim W."/>
        </authorList>
    </citation>
    <scope>NUCLEOTIDE SEQUENCE</scope>
    <source>
        <strain evidence="1">CAU 1642</strain>
    </source>
</reference>
<sequence>MLFLLVAAPASSQVGLRQGSIDAGSGRFQSESYRIRATLGQYEAGLLTGGRFRLLGGTASFAQPAPSGPLVFRDSFEDMP</sequence>
<accession>A0ABT0GG86</accession>
<evidence type="ECO:0000313" key="1">
    <source>
        <dbReference type="EMBL" id="MCK7593067.1"/>
    </source>
</evidence>
<dbReference type="RefSeq" id="WP_248206058.1">
    <property type="nucleotide sequence ID" value="NZ_JALNMH010000003.1"/>
</dbReference>
<comment type="caution">
    <text evidence="1">The sequence shown here is derived from an EMBL/GenBank/DDBJ whole genome shotgun (WGS) entry which is preliminary data.</text>
</comment>
<dbReference type="EMBL" id="JALNMH010000003">
    <property type="protein sequence ID" value="MCK7593067.1"/>
    <property type="molecule type" value="Genomic_DNA"/>
</dbReference>